<evidence type="ECO:0000256" key="4">
    <source>
        <dbReference type="ARBA" id="ARBA00013297"/>
    </source>
</evidence>
<comment type="similarity">
    <text evidence="2">Belongs to the Nudix hydrolase family. NudF subfamily.</text>
</comment>
<evidence type="ECO:0000256" key="13">
    <source>
        <dbReference type="PIRSR" id="PIRSR604385-2"/>
    </source>
</evidence>
<evidence type="ECO:0000256" key="2">
    <source>
        <dbReference type="ARBA" id="ARBA00007482"/>
    </source>
</evidence>
<dbReference type="InterPro" id="IPR020476">
    <property type="entry name" value="Nudix_hydrolase"/>
</dbReference>
<dbReference type="SUPFAM" id="SSF55811">
    <property type="entry name" value="Nudix"/>
    <property type="match status" value="1"/>
</dbReference>
<comment type="function">
    <text evidence="8">Acts on ADP-mannose and ADP-glucose as well as ADP-ribose. Prevents glycogen biosynthesis. The reaction catalyzed by this enzyme is a limiting step of the gluconeogenic process.</text>
</comment>
<dbReference type="GO" id="GO:0019144">
    <property type="term" value="F:ADP-sugar diphosphatase activity"/>
    <property type="evidence" value="ECO:0007669"/>
    <property type="project" value="TreeGrafter"/>
</dbReference>
<dbReference type="PANTHER" id="PTHR11839">
    <property type="entry name" value="UDP/ADP-SUGAR PYROPHOSPHATASE"/>
    <property type="match status" value="1"/>
</dbReference>
<organism evidence="17 18">
    <name type="scientific">Flammeovirga yaeyamensis</name>
    <dbReference type="NCBI Taxonomy" id="367791"/>
    <lineage>
        <taxon>Bacteria</taxon>
        <taxon>Pseudomonadati</taxon>
        <taxon>Bacteroidota</taxon>
        <taxon>Cytophagia</taxon>
        <taxon>Cytophagales</taxon>
        <taxon>Flammeovirgaceae</taxon>
        <taxon>Flammeovirga</taxon>
    </lineage>
</organism>
<evidence type="ECO:0000256" key="6">
    <source>
        <dbReference type="ARBA" id="ARBA00022801"/>
    </source>
</evidence>
<feature type="binding site" evidence="13">
    <location>
        <position position="152"/>
    </location>
    <ligand>
        <name>Mg(2+)</name>
        <dbReference type="ChEBI" id="CHEBI:18420"/>
        <label>1</label>
    </ligand>
</feature>
<dbReference type="Gene3D" id="3.90.79.10">
    <property type="entry name" value="Nucleoside Triphosphate Pyrophosphohydrolase"/>
    <property type="match status" value="1"/>
</dbReference>
<dbReference type="GO" id="GO:0006753">
    <property type="term" value="P:nucleoside phosphate metabolic process"/>
    <property type="evidence" value="ECO:0007669"/>
    <property type="project" value="TreeGrafter"/>
</dbReference>
<evidence type="ECO:0000256" key="15">
    <source>
        <dbReference type="RuleBase" id="RU003476"/>
    </source>
</evidence>
<dbReference type="RefSeq" id="WP_169666097.1">
    <property type="nucleotide sequence ID" value="NZ_CP076132.1"/>
</dbReference>
<evidence type="ECO:0000256" key="8">
    <source>
        <dbReference type="ARBA" id="ARBA00025164"/>
    </source>
</evidence>
<feature type="short sequence motif" description="Nudix box" evidence="14">
    <location>
        <begin position="86"/>
        <end position="108"/>
    </location>
</feature>
<dbReference type="PROSITE" id="PS51462">
    <property type="entry name" value="NUDIX"/>
    <property type="match status" value="1"/>
</dbReference>
<dbReference type="GO" id="GO:0019693">
    <property type="term" value="P:ribose phosphate metabolic process"/>
    <property type="evidence" value="ECO:0007669"/>
    <property type="project" value="TreeGrafter"/>
</dbReference>
<reference evidence="17 18" key="1">
    <citation type="submission" date="2021-05" db="EMBL/GenBank/DDBJ databases">
        <title>Comparative genomic studies on the polysaccharide-degrading batcterial strains of the Flammeovirga genus.</title>
        <authorList>
            <person name="Zewei F."/>
            <person name="Zheng Z."/>
            <person name="Yu L."/>
            <person name="Ruyue G."/>
            <person name="Yanhong M."/>
            <person name="Yuanyuan C."/>
            <person name="Jingyan G."/>
            <person name="Wenjun H."/>
        </authorList>
    </citation>
    <scope>NUCLEOTIDE SEQUENCE [LARGE SCALE GENOMIC DNA]</scope>
    <source>
        <strain evidence="17 18">NBRC:100898</strain>
    </source>
</reference>
<feature type="binding site" evidence="13">
    <location>
        <position position="105"/>
    </location>
    <ligand>
        <name>Mg(2+)</name>
        <dbReference type="ChEBI" id="CHEBI:18420"/>
        <label>1</label>
    </ligand>
</feature>
<feature type="binding site" evidence="13">
    <location>
        <position position="101"/>
    </location>
    <ligand>
        <name>Mg(2+)</name>
        <dbReference type="ChEBI" id="CHEBI:18420"/>
        <label>1</label>
    </ligand>
</feature>
<dbReference type="GO" id="GO:0046872">
    <property type="term" value="F:metal ion binding"/>
    <property type="evidence" value="ECO:0007669"/>
    <property type="project" value="UniProtKB-KW"/>
</dbReference>
<dbReference type="EC" id="3.6.1.13" evidence="3"/>
<evidence type="ECO:0000256" key="9">
    <source>
        <dbReference type="ARBA" id="ARBA00030162"/>
    </source>
</evidence>
<dbReference type="PANTHER" id="PTHR11839:SF5">
    <property type="entry name" value="ADP-RIBOSE PYROPHOSPHATASE"/>
    <property type="match status" value="1"/>
</dbReference>
<accession>A0AAX1MZB8</accession>
<evidence type="ECO:0000313" key="18">
    <source>
        <dbReference type="Proteomes" id="UP000678679"/>
    </source>
</evidence>
<evidence type="ECO:0000256" key="3">
    <source>
        <dbReference type="ARBA" id="ARBA00012453"/>
    </source>
</evidence>
<dbReference type="Pfam" id="PF00293">
    <property type="entry name" value="NUDIX"/>
    <property type="match status" value="1"/>
</dbReference>
<evidence type="ECO:0000256" key="5">
    <source>
        <dbReference type="ARBA" id="ARBA00022723"/>
    </source>
</evidence>
<proteinExistence type="inferred from homology"/>
<feature type="binding site" evidence="13">
    <location>
        <position position="85"/>
    </location>
    <ligand>
        <name>Mg(2+)</name>
        <dbReference type="ChEBI" id="CHEBI:18420"/>
        <label>1</label>
    </ligand>
</feature>
<gene>
    <name evidence="17" type="ORF">KMW28_13240</name>
</gene>
<dbReference type="PRINTS" id="PR00502">
    <property type="entry name" value="NUDIXFAMILY"/>
</dbReference>
<dbReference type="InterPro" id="IPR015797">
    <property type="entry name" value="NUDIX_hydrolase-like_dom_sf"/>
</dbReference>
<dbReference type="Proteomes" id="UP000678679">
    <property type="component" value="Chromosome 1"/>
</dbReference>
<dbReference type="KEGG" id="fya:KMW28_13240"/>
<keyword evidence="7 13" id="KW-0460">Magnesium</keyword>
<sequence>MEESKIKLISNERVYHGHLNVDKITFQHQKYDGTMSKIIDRECVVRNDAIAVLLYNSSENNYWFVEQVRIPTLFNGNGYLWECVAGLIDDGETAEDAAKREVLEEVGYAVHHLEHISTFYSTPGGCSEKVRLYFAHIGDKQNEGGGLSTENEDIKIVKYSAEELKQMYFDNQIEDGKTLLAIQWLFLHYPQIYDNNL</sequence>
<dbReference type="NCBIfam" id="TIGR00052">
    <property type="entry name" value="nudix-type nucleoside diphosphatase, YffH/AdpP family"/>
    <property type="match status" value="1"/>
</dbReference>
<evidence type="ECO:0000256" key="7">
    <source>
        <dbReference type="ARBA" id="ARBA00022842"/>
    </source>
</evidence>
<evidence type="ECO:0000259" key="16">
    <source>
        <dbReference type="PROSITE" id="PS51462"/>
    </source>
</evidence>
<evidence type="ECO:0000256" key="1">
    <source>
        <dbReference type="ARBA" id="ARBA00001946"/>
    </source>
</evidence>
<dbReference type="AlphaFoldDB" id="A0AAX1MZB8"/>
<comment type="catalytic activity">
    <reaction evidence="12">
        <text>ADP-D-ribose + H2O = D-ribose 5-phosphate + AMP + 2 H(+)</text>
        <dbReference type="Rhea" id="RHEA:10412"/>
        <dbReference type="ChEBI" id="CHEBI:15377"/>
        <dbReference type="ChEBI" id="CHEBI:15378"/>
        <dbReference type="ChEBI" id="CHEBI:57967"/>
        <dbReference type="ChEBI" id="CHEBI:78346"/>
        <dbReference type="ChEBI" id="CHEBI:456215"/>
        <dbReference type="EC" id="3.6.1.13"/>
    </reaction>
</comment>
<dbReference type="GO" id="GO:0005829">
    <property type="term" value="C:cytosol"/>
    <property type="evidence" value="ECO:0007669"/>
    <property type="project" value="TreeGrafter"/>
</dbReference>
<dbReference type="InterPro" id="IPR004385">
    <property type="entry name" value="NDP_pyrophosphatase"/>
</dbReference>
<dbReference type="PROSITE" id="PS00893">
    <property type="entry name" value="NUDIX_BOX"/>
    <property type="match status" value="1"/>
</dbReference>
<dbReference type="GO" id="GO:0047631">
    <property type="term" value="F:ADP-ribose diphosphatase activity"/>
    <property type="evidence" value="ECO:0007669"/>
    <property type="project" value="UniProtKB-EC"/>
</dbReference>
<dbReference type="EMBL" id="CP076132">
    <property type="protein sequence ID" value="QWG00616.1"/>
    <property type="molecule type" value="Genomic_DNA"/>
</dbReference>
<evidence type="ECO:0000256" key="11">
    <source>
        <dbReference type="ARBA" id="ARBA00033056"/>
    </source>
</evidence>
<dbReference type="InterPro" id="IPR020084">
    <property type="entry name" value="NUDIX_hydrolase_CS"/>
</dbReference>
<protein>
    <recommendedName>
        <fullName evidence="4">ADP-ribose pyrophosphatase</fullName>
        <ecNumber evidence="3">3.6.1.13</ecNumber>
    </recommendedName>
    <alternativeName>
        <fullName evidence="9">ADP-ribose diphosphatase</fullName>
    </alternativeName>
    <alternativeName>
        <fullName evidence="11">ADP-ribose phosphohydrolase</fullName>
    </alternativeName>
    <alternativeName>
        <fullName evidence="10">Adenosine diphosphoribose pyrophosphatase</fullName>
    </alternativeName>
</protein>
<evidence type="ECO:0000256" key="12">
    <source>
        <dbReference type="ARBA" id="ARBA00049546"/>
    </source>
</evidence>
<keyword evidence="5 13" id="KW-0479">Metal-binding</keyword>
<dbReference type="InterPro" id="IPR000086">
    <property type="entry name" value="NUDIX_hydrolase_dom"/>
</dbReference>
<evidence type="ECO:0000313" key="17">
    <source>
        <dbReference type="EMBL" id="QWG00616.1"/>
    </source>
</evidence>
<evidence type="ECO:0000256" key="10">
    <source>
        <dbReference type="ARBA" id="ARBA00030308"/>
    </source>
</evidence>
<feature type="domain" description="Nudix hydrolase" evidence="16">
    <location>
        <begin position="45"/>
        <end position="186"/>
    </location>
</feature>
<evidence type="ECO:0000256" key="14">
    <source>
        <dbReference type="PIRSR" id="PIRSR604385-3"/>
    </source>
</evidence>
<name>A0AAX1MZB8_9BACT</name>
<comment type="cofactor">
    <cofactor evidence="1 13">
        <name>Mg(2+)</name>
        <dbReference type="ChEBI" id="CHEBI:18420"/>
    </cofactor>
</comment>
<keyword evidence="6 15" id="KW-0378">Hydrolase</keyword>
<keyword evidence="18" id="KW-1185">Reference proteome</keyword>